<name>A0A0A9DY92_ARUDO</name>
<sequence>MWFHITSTQDNSEIIRYAKIQDRHICSKRITKPSRDVVLCCGLHQIMCLLLLVHPSNEDILLIRVEIELHIPIIVEPEVEYNYLCSMLSHVIKLFKQFSFTGKR</sequence>
<reference evidence="1" key="2">
    <citation type="journal article" date="2015" name="Data Brief">
        <title>Shoot transcriptome of the giant reed, Arundo donax.</title>
        <authorList>
            <person name="Barrero R.A."/>
            <person name="Guerrero F.D."/>
            <person name="Moolhuijzen P."/>
            <person name="Goolsby J.A."/>
            <person name="Tidwell J."/>
            <person name="Bellgard S.E."/>
            <person name="Bellgard M.I."/>
        </authorList>
    </citation>
    <scope>NUCLEOTIDE SEQUENCE</scope>
    <source>
        <tissue evidence="1">Shoot tissue taken approximately 20 cm above the soil surface</tissue>
    </source>
</reference>
<dbReference type="AlphaFoldDB" id="A0A0A9DY92"/>
<evidence type="ECO:0000313" key="1">
    <source>
        <dbReference type="EMBL" id="JAD90610.1"/>
    </source>
</evidence>
<protein>
    <submittedName>
        <fullName evidence="1">Uncharacterized protein</fullName>
    </submittedName>
</protein>
<dbReference type="EMBL" id="GBRH01207285">
    <property type="protein sequence ID" value="JAD90610.1"/>
    <property type="molecule type" value="Transcribed_RNA"/>
</dbReference>
<organism evidence="1">
    <name type="scientific">Arundo donax</name>
    <name type="common">Giant reed</name>
    <name type="synonym">Donax arundinaceus</name>
    <dbReference type="NCBI Taxonomy" id="35708"/>
    <lineage>
        <taxon>Eukaryota</taxon>
        <taxon>Viridiplantae</taxon>
        <taxon>Streptophyta</taxon>
        <taxon>Embryophyta</taxon>
        <taxon>Tracheophyta</taxon>
        <taxon>Spermatophyta</taxon>
        <taxon>Magnoliopsida</taxon>
        <taxon>Liliopsida</taxon>
        <taxon>Poales</taxon>
        <taxon>Poaceae</taxon>
        <taxon>PACMAD clade</taxon>
        <taxon>Arundinoideae</taxon>
        <taxon>Arundineae</taxon>
        <taxon>Arundo</taxon>
    </lineage>
</organism>
<reference evidence="1" key="1">
    <citation type="submission" date="2014-09" db="EMBL/GenBank/DDBJ databases">
        <authorList>
            <person name="Magalhaes I.L.F."/>
            <person name="Oliveira U."/>
            <person name="Santos F.R."/>
            <person name="Vidigal T.H.D.A."/>
            <person name="Brescovit A.D."/>
            <person name="Santos A.J."/>
        </authorList>
    </citation>
    <scope>NUCLEOTIDE SEQUENCE</scope>
    <source>
        <tissue evidence="1">Shoot tissue taken approximately 20 cm above the soil surface</tissue>
    </source>
</reference>
<accession>A0A0A9DY92</accession>
<proteinExistence type="predicted"/>